<evidence type="ECO:0000313" key="4">
    <source>
        <dbReference type="Proteomes" id="UP001301958"/>
    </source>
</evidence>
<accession>A0AAN7GX59</accession>
<evidence type="ECO:0000313" key="3">
    <source>
        <dbReference type="EMBL" id="KAK4223414.1"/>
    </source>
</evidence>
<reference evidence="3" key="2">
    <citation type="submission" date="2023-05" db="EMBL/GenBank/DDBJ databases">
        <authorList>
            <consortium name="Lawrence Berkeley National Laboratory"/>
            <person name="Steindorff A."/>
            <person name="Hensen N."/>
            <person name="Bonometti L."/>
            <person name="Westerberg I."/>
            <person name="Brannstrom I.O."/>
            <person name="Guillou S."/>
            <person name="Cros-Aarteil S."/>
            <person name="Calhoun S."/>
            <person name="Haridas S."/>
            <person name="Kuo A."/>
            <person name="Mondo S."/>
            <person name="Pangilinan J."/>
            <person name="Riley R."/>
            <person name="Labutti K."/>
            <person name="Andreopoulos B."/>
            <person name="Lipzen A."/>
            <person name="Chen C."/>
            <person name="Yanf M."/>
            <person name="Daum C."/>
            <person name="Ng V."/>
            <person name="Clum A."/>
            <person name="Ohm R."/>
            <person name="Martin F."/>
            <person name="Silar P."/>
            <person name="Natvig D."/>
            <person name="Lalanne C."/>
            <person name="Gautier V."/>
            <person name="Ament-Velasquez S.L."/>
            <person name="Kruys A."/>
            <person name="Hutchinson M.I."/>
            <person name="Powell A.J."/>
            <person name="Barry K."/>
            <person name="Miller A.N."/>
            <person name="Grigoriev I.V."/>
            <person name="Debuchy R."/>
            <person name="Gladieux P."/>
            <person name="Thoren M.H."/>
            <person name="Johannesson H."/>
        </authorList>
    </citation>
    <scope>NUCLEOTIDE SEQUENCE</scope>
    <source>
        <strain evidence="3">CBS 990.96</strain>
    </source>
</reference>
<dbReference type="Proteomes" id="UP001301958">
    <property type="component" value="Unassembled WGS sequence"/>
</dbReference>
<dbReference type="InterPro" id="IPR003819">
    <property type="entry name" value="TauD/TfdA-like"/>
</dbReference>
<dbReference type="Pfam" id="PF02668">
    <property type="entry name" value="TauD"/>
    <property type="match status" value="1"/>
</dbReference>
<keyword evidence="4" id="KW-1185">Reference proteome</keyword>
<evidence type="ECO:0000256" key="1">
    <source>
        <dbReference type="ARBA" id="ARBA00023002"/>
    </source>
</evidence>
<proteinExistence type="predicted"/>
<comment type="caution">
    <text evidence="3">The sequence shown here is derived from an EMBL/GenBank/DDBJ whole genome shotgun (WGS) entry which is preliminary data.</text>
</comment>
<dbReference type="InterPro" id="IPR050411">
    <property type="entry name" value="AlphaKG_dependent_hydroxylases"/>
</dbReference>
<evidence type="ECO:0000259" key="2">
    <source>
        <dbReference type="Pfam" id="PF02668"/>
    </source>
</evidence>
<keyword evidence="1" id="KW-0560">Oxidoreductase</keyword>
<protein>
    <recommendedName>
        <fullName evidence="2">TauD/TfdA-like domain-containing protein</fullName>
    </recommendedName>
</protein>
<dbReference type="SUPFAM" id="SSF51197">
    <property type="entry name" value="Clavaminate synthase-like"/>
    <property type="match status" value="1"/>
</dbReference>
<dbReference type="EMBL" id="MU865427">
    <property type="protein sequence ID" value="KAK4223414.1"/>
    <property type="molecule type" value="Genomic_DNA"/>
</dbReference>
<dbReference type="InterPro" id="IPR042098">
    <property type="entry name" value="TauD-like_sf"/>
</dbReference>
<feature type="domain" description="TauD/TfdA-like" evidence="2">
    <location>
        <begin position="85"/>
        <end position="333"/>
    </location>
</feature>
<dbReference type="PANTHER" id="PTHR10696:SF54">
    <property type="entry name" value="FAMILY OXIDOREDUCTASE, PUTATIVE (AFU_ORTHOLOGUE AFUA_4G13850)-RELATED"/>
    <property type="match status" value="1"/>
</dbReference>
<dbReference type="Gene3D" id="3.60.130.10">
    <property type="entry name" value="Clavaminate synthase-like"/>
    <property type="match status" value="1"/>
</dbReference>
<name>A0AAN7GX59_9PEZI</name>
<sequence length="382" mass="42615">MAPYLGQIEDIPESLSLPAAGKLLKAKVAAVTDNTSEQNALSWEGADFIDNEASFIYSLSEVEKVEVTKALESFLALELDGDAVSPDNFHLPTLGPCLSRLTTDLHAGKGFFVIRGLNPADFSDEDNLILFLGLSSYIGGVRGKQTNDGSMLGHLHNAQRITSTQLARPLKYSKRSAEFHNDIGCDIIGMHVRSLAARGGDHLVSSVAKISDHISRIRPDLADALFAPDWRFDLQRHWSDTETRAILFLTDDGRVLSSIIPDALQGVLSSGSSKLTAQQAEALATFQQVATQHQLRIESRPGDLMFINNWAVVHGREAFEDDVHQRRYLVRLWLRNEQLAWPLPEPLRIASHMVFYDETVPEKWNIHHLDDVKFEVYERLAP</sequence>
<reference evidence="3" key="1">
    <citation type="journal article" date="2023" name="Mol. Phylogenet. Evol.">
        <title>Genome-scale phylogeny and comparative genomics of the fungal order Sordariales.</title>
        <authorList>
            <person name="Hensen N."/>
            <person name="Bonometti L."/>
            <person name="Westerberg I."/>
            <person name="Brannstrom I.O."/>
            <person name="Guillou S."/>
            <person name="Cros-Aarteil S."/>
            <person name="Calhoun S."/>
            <person name="Haridas S."/>
            <person name="Kuo A."/>
            <person name="Mondo S."/>
            <person name="Pangilinan J."/>
            <person name="Riley R."/>
            <person name="LaButti K."/>
            <person name="Andreopoulos B."/>
            <person name="Lipzen A."/>
            <person name="Chen C."/>
            <person name="Yan M."/>
            <person name="Daum C."/>
            <person name="Ng V."/>
            <person name="Clum A."/>
            <person name="Steindorff A."/>
            <person name="Ohm R.A."/>
            <person name="Martin F."/>
            <person name="Silar P."/>
            <person name="Natvig D.O."/>
            <person name="Lalanne C."/>
            <person name="Gautier V."/>
            <person name="Ament-Velasquez S.L."/>
            <person name="Kruys A."/>
            <person name="Hutchinson M.I."/>
            <person name="Powell A.J."/>
            <person name="Barry K."/>
            <person name="Miller A.N."/>
            <person name="Grigoriev I.V."/>
            <person name="Debuchy R."/>
            <person name="Gladieux P."/>
            <person name="Hiltunen Thoren M."/>
            <person name="Johannesson H."/>
        </authorList>
    </citation>
    <scope>NUCLEOTIDE SEQUENCE</scope>
    <source>
        <strain evidence="3">CBS 990.96</strain>
    </source>
</reference>
<dbReference type="GO" id="GO:0016491">
    <property type="term" value="F:oxidoreductase activity"/>
    <property type="evidence" value="ECO:0007669"/>
    <property type="project" value="UniProtKB-KW"/>
</dbReference>
<dbReference type="PANTHER" id="PTHR10696">
    <property type="entry name" value="GAMMA-BUTYROBETAINE HYDROXYLASE-RELATED"/>
    <property type="match status" value="1"/>
</dbReference>
<gene>
    <name evidence="3" type="ORF">QBC38DRAFT_51692</name>
</gene>
<organism evidence="3 4">
    <name type="scientific">Podospora fimiseda</name>
    <dbReference type="NCBI Taxonomy" id="252190"/>
    <lineage>
        <taxon>Eukaryota</taxon>
        <taxon>Fungi</taxon>
        <taxon>Dikarya</taxon>
        <taxon>Ascomycota</taxon>
        <taxon>Pezizomycotina</taxon>
        <taxon>Sordariomycetes</taxon>
        <taxon>Sordariomycetidae</taxon>
        <taxon>Sordariales</taxon>
        <taxon>Podosporaceae</taxon>
        <taxon>Podospora</taxon>
    </lineage>
</organism>
<dbReference type="AlphaFoldDB" id="A0AAN7GX59"/>